<evidence type="ECO:0000256" key="1">
    <source>
        <dbReference type="ARBA" id="ARBA00022723"/>
    </source>
</evidence>
<evidence type="ECO:0000313" key="3">
    <source>
        <dbReference type="EMBL" id="GGB13418.1"/>
    </source>
</evidence>
<dbReference type="GO" id="GO:0016829">
    <property type="term" value="F:lyase activity"/>
    <property type="evidence" value="ECO:0007669"/>
    <property type="project" value="UniProtKB-KW"/>
</dbReference>
<dbReference type="InterPro" id="IPR002762">
    <property type="entry name" value="CbiX-like"/>
</dbReference>
<evidence type="ECO:0000313" key="4">
    <source>
        <dbReference type="Proteomes" id="UP000620596"/>
    </source>
</evidence>
<dbReference type="SUPFAM" id="SSF53800">
    <property type="entry name" value="Chelatase"/>
    <property type="match status" value="1"/>
</dbReference>
<dbReference type="AlphaFoldDB" id="A0A916WLJ5"/>
<dbReference type="PANTHER" id="PTHR33542:SF3">
    <property type="entry name" value="SIROHYDROCHLORIN FERROCHELATASE, CHLOROPLASTIC"/>
    <property type="match status" value="1"/>
</dbReference>
<gene>
    <name evidence="3" type="ORF">GCM10011496_37890</name>
</gene>
<dbReference type="Pfam" id="PF01903">
    <property type="entry name" value="CbiX"/>
    <property type="match status" value="1"/>
</dbReference>
<reference evidence="3" key="1">
    <citation type="journal article" date="2014" name="Int. J. Syst. Evol. Microbiol.">
        <title>Complete genome sequence of Corynebacterium casei LMG S-19264T (=DSM 44701T), isolated from a smear-ripened cheese.</title>
        <authorList>
            <consortium name="US DOE Joint Genome Institute (JGI-PGF)"/>
            <person name="Walter F."/>
            <person name="Albersmeier A."/>
            <person name="Kalinowski J."/>
            <person name="Ruckert C."/>
        </authorList>
    </citation>
    <scope>NUCLEOTIDE SEQUENCE</scope>
    <source>
        <strain evidence="3">CGMCC 1.15322</strain>
    </source>
</reference>
<accession>A0A916WLJ5</accession>
<keyword evidence="2" id="KW-0456">Lyase</keyword>
<protein>
    <recommendedName>
        <fullName evidence="5">Cobalamin biosynthesis protein CbiX</fullName>
    </recommendedName>
</protein>
<dbReference type="EMBL" id="BMIG01000021">
    <property type="protein sequence ID" value="GGB13418.1"/>
    <property type="molecule type" value="Genomic_DNA"/>
</dbReference>
<evidence type="ECO:0000256" key="2">
    <source>
        <dbReference type="ARBA" id="ARBA00023239"/>
    </source>
</evidence>
<dbReference type="CDD" id="cd03416">
    <property type="entry name" value="CbiX_SirB_N"/>
    <property type="match status" value="1"/>
</dbReference>
<sequence>MDKRGIILFAHGSRDPLWHAPIEAVAEVIRTRDSKLLVCCAYLELSTPDLAQAAADLIAAGARQLKIFPLFLGVGKHAREDLPRLVAQLRTQYPALVVELMPAAGEHPQLTELMASIALS</sequence>
<evidence type="ECO:0008006" key="5">
    <source>
        <dbReference type="Google" id="ProtNLM"/>
    </source>
</evidence>
<organism evidence="3 4">
    <name type="scientific">Polaromonas eurypsychrophila</name>
    <dbReference type="NCBI Taxonomy" id="1614635"/>
    <lineage>
        <taxon>Bacteria</taxon>
        <taxon>Pseudomonadati</taxon>
        <taxon>Pseudomonadota</taxon>
        <taxon>Betaproteobacteria</taxon>
        <taxon>Burkholderiales</taxon>
        <taxon>Comamonadaceae</taxon>
        <taxon>Polaromonas</taxon>
    </lineage>
</organism>
<keyword evidence="4" id="KW-1185">Reference proteome</keyword>
<dbReference type="Gene3D" id="3.40.50.1400">
    <property type="match status" value="1"/>
</dbReference>
<name>A0A916WLJ5_9BURK</name>
<dbReference type="Proteomes" id="UP000620596">
    <property type="component" value="Unassembled WGS sequence"/>
</dbReference>
<reference evidence="3" key="2">
    <citation type="submission" date="2020-09" db="EMBL/GenBank/DDBJ databases">
        <authorList>
            <person name="Sun Q."/>
            <person name="Zhou Y."/>
        </authorList>
    </citation>
    <scope>NUCLEOTIDE SEQUENCE</scope>
    <source>
        <strain evidence="3">CGMCC 1.15322</strain>
    </source>
</reference>
<keyword evidence="1" id="KW-0479">Metal-binding</keyword>
<dbReference type="GO" id="GO:0046872">
    <property type="term" value="F:metal ion binding"/>
    <property type="evidence" value="ECO:0007669"/>
    <property type="project" value="UniProtKB-KW"/>
</dbReference>
<proteinExistence type="predicted"/>
<dbReference type="PANTHER" id="PTHR33542">
    <property type="entry name" value="SIROHYDROCHLORIN FERROCHELATASE, CHLOROPLASTIC"/>
    <property type="match status" value="1"/>
</dbReference>
<dbReference type="InterPro" id="IPR050963">
    <property type="entry name" value="Sirohydro_Cobaltochel/CbiX"/>
</dbReference>
<comment type="caution">
    <text evidence="3">The sequence shown here is derived from an EMBL/GenBank/DDBJ whole genome shotgun (WGS) entry which is preliminary data.</text>
</comment>